<protein>
    <submittedName>
        <fullName evidence="2">Uncharacterized protein</fullName>
    </submittedName>
</protein>
<gene>
    <name evidence="2" type="ORF">DFH07DRAFT_855546</name>
</gene>
<evidence type="ECO:0000256" key="1">
    <source>
        <dbReference type="SAM" id="MobiDB-lite"/>
    </source>
</evidence>
<comment type="caution">
    <text evidence="2">The sequence shown here is derived from an EMBL/GenBank/DDBJ whole genome shotgun (WGS) entry which is preliminary data.</text>
</comment>
<sequence>MNTVRFSWTCSGRGSARDVRPGQSRDVIITYGSTRDYSTHPHVVLIVFSTYLVIQSSIVGLSCHQLCFISSMEPPKKSDDSEMSSQPLVLPSPAASPHVSESPLQNSTGTMRQDPMLCIKLKGCKRVHRLFARTCALHDGIDILTPVKPVSPNTVHHPHFRPSKGLSVYMIRNATYTLGDCRSRRPCTVSPIG</sequence>
<dbReference type="Proteomes" id="UP001215280">
    <property type="component" value="Unassembled WGS sequence"/>
</dbReference>
<reference evidence="2" key="1">
    <citation type="submission" date="2023-03" db="EMBL/GenBank/DDBJ databases">
        <title>Massive genome expansion in bonnet fungi (Mycena s.s.) driven by repeated elements and novel gene families across ecological guilds.</title>
        <authorList>
            <consortium name="Lawrence Berkeley National Laboratory"/>
            <person name="Harder C.B."/>
            <person name="Miyauchi S."/>
            <person name="Viragh M."/>
            <person name="Kuo A."/>
            <person name="Thoen E."/>
            <person name="Andreopoulos B."/>
            <person name="Lu D."/>
            <person name="Skrede I."/>
            <person name="Drula E."/>
            <person name="Henrissat B."/>
            <person name="Morin E."/>
            <person name="Kohler A."/>
            <person name="Barry K."/>
            <person name="LaButti K."/>
            <person name="Morin E."/>
            <person name="Salamov A."/>
            <person name="Lipzen A."/>
            <person name="Mereny Z."/>
            <person name="Hegedus B."/>
            <person name="Baldrian P."/>
            <person name="Stursova M."/>
            <person name="Weitz H."/>
            <person name="Taylor A."/>
            <person name="Grigoriev I.V."/>
            <person name="Nagy L.G."/>
            <person name="Martin F."/>
            <person name="Kauserud H."/>
        </authorList>
    </citation>
    <scope>NUCLEOTIDE SEQUENCE</scope>
    <source>
        <strain evidence="2">CBHHK188m</strain>
    </source>
</reference>
<organism evidence="2 3">
    <name type="scientific">Mycena maculata</name>
    <dbReference type="NCBI Taxonomy" id="230809"/>
    <lineage>
        <taxon>Eukaryota</taxon>
        <taxon>Fungi</taxon>
        <taxon>Dikarya</taxon>
        <taxon>Basidiomycota</taxon>
        <taxon>Agaricomycotina</taxon>
        <taxon>Agaricomycetes</taxon>
        <taxon>Agaricomycetidae</taxon>
        <taxon>Agaricales</taxon>
        <taxon>Marasmiineae</taxon>
        <taxon>Mycenaceae</taxon>
        <taxon>Mycena</taxon>
    </lineage>
</organism>
<evidence type="ECO:0000313" key="3">
    <source>
        <dbReference type="Proteomes" id="UP001215280"/>
    </source>
</evidence>
<feature type="region of interest" description="Disordered" evidence="1">
    <location>
        <begin position="77"/>
        <end position="108"/>
    </location>
</feature>
<evidence type="ECO:0000313" key="2">
    <source>
        <dbReference type="EMBL" id="KAJ7723833.1"/>
    </source>
</evidence>
<name>A0AAD7HM08_9AGAR</name>
<proteinExistence type="predicted"/>
<dbReference type="EMBL" id="JARJLG010000243">
    <property type="protein sequence ID" value="KAJ7723833.1"/>
    <property type="molecule type" value="Genomic_DNA"/>
</dbReference>
<dbReference type="AlphaFoldDB" id="A0AAD7HM08"/>
<accession>A0AAD7HM08</accession>
<keyword evidence="3" id="KW-1185">Reference proteome</keyword>